<dbReference type="CDD" id="cd03443">
    <property type="entry name" value="PaaI_thioesterase"/>
    <property type="match status" value="1"/>
</dbReference>
<dbReference type="SUPFAM" id="SSF54637">
    <property type="entry name" value="Thioesterase/thiol ester dehydrase-isomerase"/>
    <property type="match status" value="1"/>
</dbReference>
<protein>
    <submittedName>
        <fullName evidence="1">Uncharacterized protein DUF4442</fullName>
    </submittedName>
</protein>
<sequence length="159" mass="17287">MSNIPAMANQVLAMWEKLRTVPGGDRVFSLGFTRKAPYFRSIRPRFVQVSPNYAALVLPKRRAVQNHIGTVHAIAVCNGLEAAMGALAEATVPADKRWLPKGMEVAYLAKSTTDLTCAAETDPADWTAGPDVPVRVKATRTDGTTVVEGTIHLWVTDKK</sequence>
<dbReference type="InterPro" id="IPR027961">
    <property type="entry name" value="DUF4442"/>
</dbReference>
<evidence type="ECO:0000313" key="2">
    <source>
        <dbReference type="Proteomes" id="UP000295573"/>
    </source>
</evidence>
<dbReference type="InterPro" id="IPR029069">
    <property type="entry name" value="HotDog_dom_sf"/>
</dbReference>
<dbReference type="Proteomes" id="UP000295573">
    <property type="component" value="Unassembled WGS sequence"/>
</dbReference>
<proteinExistence type="predicted"/>
<comment type="caution">
    <text evidence="1">The sequence shown here is derived from an EMBL/GenBank/DDBJ whole genome shotgun (WGS) entry which is preliminary data.</text>
</comment>
<organism evidence="1 2">
    <name type="scientific">Kribbella antiqua</name>
    <dbReference type="NCBI Taxonomy" id="2512217"/>
    <lineage>
        <taxon>Bacteria</taxon>
        <taxon>Bacillati</taxon>
        <taxon>Actinomycetota</taxon>
        <taxon>Actinomycetes</taxon>
        <taxon>Propionibacteriales</taxon>
        <taxon>Kribbellaceae</taxon>
        <taxon>Kribbella</taxon>
    </lineage>
</organism>
<evidence type="ECO:0000313" key="1">
    <source>
        <dbReference type="EMBL" id="TCO42224.1"/>
    </source>
</evidence>
<accession>A0A4R2ICE9</accession>
<reference evidence="1 2" key="1">
    <citation type="journal article" date="2015" name="Stand. Genomic Sci.">
        <title>Genomic Encyclopedia of Bacterial and Archaeal Type Strains, Phase III: the genomes of soil and plant-associated and newly described type strains.</title>
        <authorList>
            <person name="Whitman W.B."/>
            <person name="Woyke T."/>
            <person name="Klenk H.P."/>
            <person name="Zhou Y."/>
            <person name="Lilburn T.G."/>
            <person name="Beck B.J."/>
            <person name="De Vos P."/>
            <person name="Vandamme P."/>
            <person name="Eisen J.A."/>
            <person name="Garrity G."/>
            <person name="Hugenholtz P."/>
            <person name="Kyrpides N.C."/>
        </authorList>
    </citation>
    <scope>NUCLEOTIDE SEQUENCE [LARGE SCALE GENOMIC DNA]</scope>
    <source>
        <strain evidence="1 2">VKM Ac-2541</strain>
    </source>
</reference>
<gene>
    <name evidence="1" type="ORF">EV646_11447</name>
</gene>
<dbReference type="AlphaFoldDB" id="A0A4R2ICE9"/>
<keyword evidence="2" id="KW-1185">Reference proteome</keyword>
<dbReference type="EMBL" id="SLWR01000014">
    <property type="protein sequence ID" value="TCO42224.1"/>
    <property type="molecule type" value="Genomic_DNA"/>
</dbReference>
<name>A0A4R2ICE9_9ACTN</name>
<dbReference type="Pfam" id="PF14539">
    <property type="entry name" value="DUF4442"/>
    <property type="match status" value="1"/>
</dbReference>
<dbReference type="Gene3D" id="3.10.129.10">
    <property type="entry name" value="Hotdog Thioesterase"/>
    <property type="match status" value="1"/>
</dbReference>